<organism evidence="3 4">
    <name type="scientific">Brevibacterium spongiae</name>
    <dbReference type="NCBI Taxonomy" id="2909672"/>
    <lineage>
        <taxon>Bacteria</taxon>
        <taxon>Bacillati</taxon>
        <taxon>Actinomycetota</taxon>
        <taxon>Actinomycetes</taxon>
        <taxon>Micrococcales</taxon>
        <taxon>Brevibacteriaceae</taxon>
        <taxon>Brevibacterium</taxon>
    </lineage>
</organism>
<dbReference type="SUPFAM" id="SSF54506">
    <property type="entry name" value="Diaminopimelate epimerase-like"/>
    <property type="match status" value="2"/>
</dbReference>
<reference evidence="3" key="1">
    <citation type="submission" date="2022-03" db="EMBL/GenBank/DDBJ databases">
        <title>Brevibacterium spongiae sp. nov., isolated from marine sponge.</title>
        <authorList>
            <person name="Li Z."/>
            <person name="Zhang M."/>
        </authorList>
    </citation>
    <scope>NUCLEOTIDE SEQUENCE</scope>
    <source>
        <strain evidence="3">WHS-Z9</strain>
    </source>
</reference>
<dbReference type="PANTHER" id="PTHR43709:SF3">
    <property type="entry name" value="ISOMERASE YBHH-RELATED"/>
    <property type="match status" value="1"/>
</dbReference>
<dbReference type="RefSeq" id="WP_265418835.1">
    <property type="nucleotide sequence ID" value="NZ_CP093443.1"/>
</dbReference>
<dbReference type="PANTHER" id="PTHR43709">
    <property type="entry name" value="ACONITATE ISOMERASE-RELATED"/>
    <property type="match status" value="1"/>
</dbReference>
<gene>
    <name evidence="3" type="ORF">L1F31_00800</name>
</gene>
<dbReference type="EMBL" id="CP093443">
    <property type="protein sequence ID" value="UVI36235.1"/>
    <property type="molecule type" value="Genomic_DNA"/>
</dbReference>
<dbReference type="InterPro" id="IPR007400">
    <property type="entry name" value="PrpF-like"/>
</dbReference>
<evidence type="ECO:0000313" key="3">
    <source>
        <dbReference type="EMBL" id="UVI36235.1"/>
    </source>
</evidence>
<evidence type="ECO:0000313" key="4">
    <source>
        <dbReference type="Proteomes" id="UP001064879"/>
    </source>
</evidence>
<name>A0ABY5SPK1_9MICO</name>
<sequence length="381" mass="39533">MTARHSQLRIQGMLMRGGSSRGPFFRAEDLPSDPAERNRVLINVLGSPHPLQVDGIGGGHPLTSKAGIVSVSDEEGIDLDFIFAQMTPDSDSVQTTANCGNMLAAVVPFAIESGLLTANDDWTTAVVKSLNTGLISRITVRTPEASPGGERYVAYAGDVRIAGVPGTGSGIEIRFVDTAGSVADSMMPSGNLIDEITLDSGQVVETTLIDNGQPLVLIRATDLGRTGYEAVADLSADEELKNQLEDIRLKAGRLMGLGDVTGRSYPKMTLVAAPAGGGTICTRSFIPHRVHESIGVLAALTVATAARLTGTVAATVSPADGADATAVDDGGTQILTIEHPSGGFDVALECDSAGQTTGAGITRTARLLMSGEFHLHSQTDL</sequence>
<protein>
    <submittedName>
        <fullName evidence="3">4-oxalomesaconate tautomerase</fullName>
    </submittedName>
</protein>
<dbReference type="Proteomes" id="UP001064879">
    <property type="component" value="Chromosome"/>
</dbReference>
<comment type="similarity">
    <text evidence="1">Belongs to the PrpF family.</text>
</comment>
<dbReference type="Gene3D" id="3.10.310.10">
    <property type="entry name" value="Diaminopimelate Epimerase, Chain A, domain 1"/>
    <property type="match status" value="2"/>
</dbReference>
<evidence type="ECO:0000256" key="1">
    <source>
        <dbReference type="ARBA" id="ARBA00007673"/>
    </source>
</evidence>
<dbReference type="Pfam" id="PF04303">
    <property type="entry name" value="PrpF"/>
    <property type="match status" value="1"/>
</dbReference>
<keyword evidence="2" id="KW-0413">Isomerase</keyword>
<evidence type="ECO:0000256" key="2">
    <source>
        <dbReference type="ARBA" id="ARBA00023235"/>
    </source>
</evidence>
<accession>A0ABY5SPK1</accession>
<keyword evidence="4" id="KW-1185">Reference proteome</keyword>
<proteinExistence type="inferred from homology"/>